<dbReference type="PANTHER" id="PTHR43072">
    <property type="entry name" value="N-ACETYLTRANSFERASE"/>
    <property type="match status" value="1"/>
</dbReference>
<protein>
    <submittedName>
        <fullName evidence="2">Phosphinothricin N-acetyltransferase</fullName>
    </submittedName>
</protein>
<dbReference type="RefSeq" id="WP_054639349.1">
    <property type="nucleotide sequence ID" value="NZ_BBAL01000004.1"/>
</dbReference>
<gene>
    <name evidence="2" type="ORF">RT41_GL002023</name>
</gene>
<dbReference type="PROSITE" id="PS51186">
    <property type="entry name" value="GNAT"/>
    <property type="match status" value="1"/>
</dbReference>
<dbReference type="Proteomes" id="UP000218181">
    <property type="component" value="Unassembled WGS sequence"/>
</dbReference>
<dbReference type="PANTHER" id="PTHR43072:SF8">
    <property type="entry name" value="ACYLTRANSFERASE FABY-RELATED"/>
    <property type="match status" value="1"/>
</dbReference>
<evidence type="ECO:0000259" key="1">
    <source>
        <dbReference type="PROSITE" id="PS51186"/>
    </source>
</evidence>
<reference evidence="2 3" key="1">
    <citation type="submission" date="2014-12" db="EMBL/GenBank/DDBJ databases">
        <title>Draft genome sequences of 10 type strains of Lactococcus.</title>
        <authorList>
            <person name="Sun Z."/>
            <person name="Zhong Z."/>
            <person name="Liu W."/>
            <person name="Zhang W."/>
            <person name="Zhang H."/>
        </authorList>
    </citation>
    <scope>NUCLEOTIDE SEQUENCE [LARGE SCALE GENOMIC DNA]</scope>
    <source>
        <strain evidence="2 3">JCM 16395</strain>
    </source>
</reference>
<dbReference type="STRING" id="1291764.GCA_001311235_01511"/>
<name>A0A2A5RJS7_9LACT</name>
<dbReference type="InterPro" id="IPR016181">
    <property type="entry name" value="Acyl_CoA_acyltransferase"/>
</dbReference>
<organism evidence="2 3">
    <name type="scientific">Lactococcus fujiensis JCM 16395</name>
    <dbReference type="NCBI Taxonomy" id="1291764"/>
    <lineage>
        <taxon>Bacteria</taxon>
        <taxon>Bacillati</taxon>
        <taxon>Bacillota</taxon>
        <taxon>Bacilli</taxon>
        <taxon>Lactobacillales</taxon>
        <taxon>Streptococcaceae</taxon>
        <taxon>Lactococcus</taxon>
    </lineage>
</organism>
<evidence type="ECO:0000313" key="2">
    <source>
        <dbReference type="EMBL" id="PCR99382.1"/>
    </source>
</evidence>
<proteinExistence type="predicted"/>
<feature type="domain" description="N-acetyltransferase" evidence="1">
    <location>
        <begin position="1"/>
        <end position="162"/>
    </location>
</feature>
<keyword evidence="3" id="KW-1185">Reference proteome</keyword>
<evidence type="ECO:0000313" key="3">
    <source>
        <dbReference type="Proteomes" id="UP000218181"/>
    </source>
</evidence>
<dbReference type="Gene3D" id="3.40.630.30">
    <property type="match status" value="1"/>
</dbReference>
<keyword evidence="2" id="KW-0808">Transferase</keyword>
<dbReference type="GO" id="GO:0016747">
    <property type="term" value="F:acyltransferase activity, transferring groups other than amino-acyl groups"/>
    <property type="evidence" value="ECO:0007669"/>
    <property type="project" value="InterPro"/>
</dbReference>
<comment type="caution">
    <text evidence="2">The sequence shown here is derived from an EMBL/GenBank/DDBJ whole genome shotgun (WGS) entry which is preliminary data.</text>
</comment>
<dbReference type="Pfam" id="PF13420">
    <property type="entry name" value="Acetyltransf_4"/>
    <property type="match status" value="1"/>
</dbReference>
<dbReference type="EMBL" id="JXJU01000009">
    <property type="protein sequence ID" value="PCR99382.1"/>
    <property type="molecule type" value="Genomic_DNA"/>
</dbReference>
<sequence length="186" mass="21870">MDFRFARAEDAGDLVAIYEPYVKKTAITFEYEVPTVEEFADRIKQISETFPYLVALQEGKIIGYAYASRYRERKAYDWVVELSIYVDENETQHGVGKQLYQKLLFALTKLNYQRAYACITFPNENSVKFHESLGFHWIGIFEKSGYKFNQWYGISWMDKELQTEGNVKPIKSVTELTTEDIEYLLE</sequence>
<dbReference type="SUPFAM" id="SSF55729">
    <property type="entry name" value="Acyl-CoA N-acyltransferases (Nat)"/>
    <property type="match status" value="1"/>
</dbReference>
<dbReference type="AlphaFoldDB" id="A0A2A5RJS7"/>
<accession>A0A2A5RJS7</accession>
<dbReference type="OrthoDB" id="9798006at2"/>
<dbReference type="InterPro" id="IPR000182">
    <property type="entry name" value="GNAT_dom"/>
</dbReference>
<dbReference type="CDD" id="cd04301">
    <property type="entry name" value="NAT_SF"/>
    <property type="match status" value="1"/>
</dbReference>